<organism evidence="1">
    <name type="scientific">freshwater metagenome</name>
    <dbReference type="NCBI Taxonomy" id="449393"/>
    <lineage>
        <taxon>unclassified sequences</taxon>
        <taxon>metagenomes</taxon>
        <taxon>ecological metagenomes</taxon>
    </lineage>
</organism>
<dbReference type="AlphaFoldDB" id="A0A6J6N302"/>
<name>A0A6J6N302_9ZZZZ</name>
<protein>
    <submittedName>
        <fullName evidence="1">Unannotated protein</fullName>
    </submittedName>
</protein>
<gene>
    <name evidence="1" type="ORF">UFOPK2340_01076</name>
</gene>
<proteinExistence type="predicted"/>
<reference evidence="1" key="1">
    <citation type="submission" date="2020-05" db="EMBL/GenBank/DDBJ databases">
        <authorList>
            <person name="Chiriac C."/>
            <person name="Salcher M."/>
            <person name="Ghai R."/>
            <person name="Kavagutti S V."/>
        </authorList>
    </citation>
    <scope>NUCLEOTIDE SEQUENCE</scope>
</reference>
<sequence length="154" mass="16521">MYPLLSITKPVPVDPPSLALASIDTTDGITRFAISATEPGARSTELEVLDKFIDCPNKDPDDDAPKIAPTRPATKARSIALARVIKFALPFLLAGIHHGPFEPLGCEVLINPSSYSFVASNKPSPIGMREVTQRSVSFFIDFPASRSATVLGSR</sequence>
<accession>A0A6J6N302</accession>
<dbReference type="EMBL" id="CAEZXC010000067">
    <property type="protein sequence ID" value="CAB4680496.1"/>
    <property type="molecule type" value="Genomic_DNA"/>
</dbReference>
<evidence type="ECO:0000313" key="1">
    <source>
        <dbReference type="EMBL" id="CAB4680496.1"/>
    </source>
</evidence>